<evidence type="ECO:0000256" key="9">
    <source>
        <dbReference type="PROSITE-ProRule" id="PRU00169"/>
    </source>
</evidence>
<keyword evidence="8 10" id="KW-0472">Membrane</keyword>
<dbReference type="InterPro" id="IPR013655">
    <property type="entry name" value="PAS_fold_3"/>
</dbReference>
<dbReference type="CDD" id="cd00082">
    <property type="entry name" value="HisKA"/>
    <property type="match status" value="1"/>
</dbReference>
<evidence type="ECO:0000313" key="15">
    <source>
        <dbReference type="EMBL" id="MBC5768578.1"/>
    </source>
</evidence>
<feature type="domain" description="Histidine kinase" evidence="11">
    <location>
        <begin position="383"/>
        <end position="601"/>
    </location>
</feature>
<evidence type="ECO:0000256" key="6">
    <source>
        <dbReference type="ARBA" id="ARBA00022777"/>
    </source>
</evidence>
<dbReference type="Gene3D" id="1.10.287.130">
    <property type="match status" value="1"/>
</dbReference>
<comment type="subcellular location">
    <subcellularLocation>
        <location evidence="2">Cell inner membrane</location>
        <topology evidence="2">Multi-pass membrane protein</topology>
    </subcellularLocation>
</comment>
<dbReference type="Pfam" id="PF00672">
    <property type="entry name" value="HAMP"/>
    <property type="match status" value="1"/>
</dbReference>
<evidence type="ECO:0000259" key="13">
    <source>
        <dbReference type="PROSITE" id="PS50113"/>
    </source>
</evidence>
<dbReference type="InterPro" id="IPR000700">
    <property type="entry name" value="PAS-assoc_C"/>
</dbReference>
<evidence type="ECO:0000256" key="3">
    <source>
        <dbReference type="ARBA" id="ARBA00012438"/>
    </source>
</evidence>
<dbReference type="InterPro" id="IPR036890">
    <property type="entry name" value="HATPase_C_sf"/>
</dbReference>
<dbReference type="InterPro" id="IPR003594">
    <property type="entry name" value="HATPase_dom"/>
</dbReference>
<gene>
    <name evidence="15" type="ORF">H8R02_29220</name>
</gene>
<dbReference type="FunFam" id="1.10.287.130:FF:000001">
    <property type="entry name" value="Two-component sensor histidine kinase"/>
    <property type="match status" value="1"/>
</dbReference>
<dbReference type="PRINTS" id="PR00344">
    <property type="entry name" value="BCTRLSENSOR"/>
</dbReference>
<keyword evidence="4 9" id="KW-0597">Phosphoprotein</keyword>
<sequence>MLSSLHRLSVRQKLSVVLVAALGLGLLVAGIALVAFDVQRQARSVEFALVAQADTIGLASSAALSFGDAKGATENLGVLRANPAVAAAALFSADGARLASYAVDASDTLPEPAARTADVRFDAETVLVTRPVFLGKERIGTIALRARHDLQSRALEHVGALFLIMALSMAAALALASRLQRQVTQPLQELAQVARRIMQGDYALRAARRNEDEVGEVVDAFNAMMDELATRKEVLEAANSALRASEERYQLAVRGSSAGLWDWNLDAGTMFYSPRLKELLGYEGDGFPDVPGSIRLVVGEAGIAAIREALRAHFRHGRPYSFEVPVRLRSGEERWLSISGASLVDAQGRPFRMAGSVVDVTERRHVEDALRSANRAKDQFLATLAHELRNPLAPVRTGVEILRLRREGPVADKAIATMQRQLAHMVRLIDDLMDISRISTGKIRLEMRRIKLASALDAAVELSRPTIEAGGHRLELDYTAAAIELEADPTRLAQCVGNLLNNAAKYTPHGGRITLRARREGDATALIEVADNGLGIPAAMLDQVFTMFAQVDKTIERSQGGLGIGLSLVRTLVDMHGGTVTAASPGTNMGSTFSIRVPCLAASGETIEYAPASPGAVHAQAGARRILVVDDNVDAARTLEAVLSLVGHEVHVAHDGESALEQAALHLPDAVLLDIGMPGQSGYDVARRFRADPRFAGTLLVAITGWGAEADRRRSREAGFDAHLTKPVAAEDLLPLLREQRQAALPLT</sequence>
<proteinExistence type="predicted"/>
<dbReference type="InterPro" id="IPR003661">
    <property type="entry name" value="HisK_dim/P_dom"/>
</dbReference>
<dbReference type="EC" id="2.7.13.3" evidence="3"/>
<dbReference type="SMART" id="SM00304">
    <property type="entry name" value="HAMP"/>
    <property type="match status" value="1"/>
</dbReference>
<dbReference type="PANTHER" id="PTHR43547">
    <property type="entry name" value="TWO-COMPONENT HISTIDINE KINASE"/>
    <property type="match status" value="1"/>
</dbReference>
<dbReference type="Pfam" id="PF00512">
    <property type="entry name" value="HisKA"/>
    <property type="match status" value="1"/>
</dbReference>
<dbReference type="GO" id="GO:0000155">
    <property type="term" value="F:phosphorelay sensor kinase activity"/>
    <property type="evidence" value="ECO:0007669"/>
    <property type="project" value="InterPro"/>
</dbReference>
<feature type="domain" description="HAMP" evidence="14">
    <location>
        <begin position="181"/>
        <end position="233"/>
    </location>
</feature>
<evidence type="ECO:0000256" key="8">
    <source>
        <dbReference type="ARBA" id="ARBA00023136"/>
    </source>
</evidence>
<dbReference type="InterPro" id="IPR033417">
    <property type="entry name" value="CHASE8"/>
</dbReference>
<dbReference type="InterPro" id="IPR000014">
    <property type="entry name" value="PAS"/>
</dbReference>
<dbReference type="Gene3D" id="3.40.50.2300">
    <property type="match status" value="1"/>
</dbReference>
<keyword evidence="10" id="KW-1133">Transmembrane helix</keyword>
<evidence type="ECO:0000256" key="1">
    <source>
        <dbReference type="ARBA" id="ARBA00000085"/>
    </source>
</evidence>
<evidence type="ECO:0000256" key="4">
    <source>
        <dbReference type="ARBA" id="ARBA00022553"/>
    </source>
</evidence>
<dbReference type="FunFam" id="3.30.565.10:FF:000006">
    <property type="entry name" value="Sensor histidine kinase WalK"/>
    <property type="match status" value="1"/>
</dbReference>
<reference evidence="15" key="1">
    <citation type="submission" date="2020-08" db="EMBL/GenBank/DDBJ databases">
        <title>Ramlibacter sp. GTP1 16S ribosomal RNA gene genome sequencing and assembly.</title>
        <authorList>
            <person name="Kang M."/>
        </authorList>
    </citation>
    <scope>NUCLEOTIDE SEQUENCE</scope>
    <source>
        <strain evidence="15">GTP1</strain>
    </source>
</reference>
<evidence type="ECO:0000256" key="7">
    <source>
        <dbReference type="ARBA" id="ARBA00023012"/>
    </source>
</evidence>
<dbReference type="PANTHER" id="PTHR43547:SF2">
    <property type="entry name" value="HYBRID SIGNAL TRANSDUCTION HISTIDINE KINASE C"/>
    <property type="match status" value="1"/>
</dbReference>
<dbReference type="SUPFAM" id="SSF55874">
    <property type="entry name" value="ATPase domain of HSP90 chaperone/DNA topoisomerase II/histidine kinase"/>
    <property type="match status" value="1"/>
</dbReference>
<protein>
    <recommendedName>
        <fullName evidence="3">histidine kinase</fullName>
        <ecNumber evidence="3">2.7.13.3</ecNumber>
    </recommendedName>
</protein>
<evidence type="ECO:0000259" key="11">
    <source>
        <dbReference type="PROSITE" id="PS50109"/>
    </source>
</evidence>
<dbReference type="InterPro" id="IPR035965">
    <property type="entry name" value="PAS-like_dom_sf"/>
</dbReference>
<name>A0A923S613_9BURK</name>
<feature type="modified residue" description="4-aspartylphosphate" evidence="9">
    <location>
        <position position="674"/>
    </location>
</feature>
<dbReference type="PROSITE" id="PS50110">
    <property type="entry name" value="RESPONSE_REGULATORY"/>
    <property type="match status" value="1"/>
</dbReference>
<dbReference type="InterPro" id="IPR004358">
    <property type="entry name" value="Sig_transdc_His_kin-like_C"/>
</dbReference>
<dbReference type="RefSeq" id="WP_187085437.1">
    <property type="nucleotide sequence ID" value="NZ_JACORU010000019.1"/>
</dbReference>
<dbReference type="SUPFAM" id="SSF52172">
    <property type="entry name" value="CheY-like"/>
    <property type="match status" value="1"/>
</dbReference>
<dbReference type="CDD" id="cd00130">
    <property type="entry name" value="PAS"/>
    <property type="match status" value="1"/>
</dbReference>
<dbReference type="Pfam" id="PF02518">
    <property type="entry name" value="HATPase_c"/>
    <property type="match status" value="1"/>
</dbReference>
<feature type="transmembrane region" description="Helical" evidence="10">
    <location>
        <begin position="154"/>
        <end position="176"/>
    </location>
</feature>
<dbReference type="SMART" id="SM00388">
    <property type="entry name" value="HisKA"/>
    <property type="match status" value="1"/>
</dbReference>
<dbReference type="InterPro" id="IPR003660">
    <property type="entry name" value="HAMP_dom"/>
</dbReference>
<dbReference type="SMART" id="SM00448">
    <property type="entry name" value="REC"/>
    <property type="match status" value="1"/>
</dbReference>
<dbReference type="CDD" id="cd06225">
    <property type="entry name" value="HAMP"/>
    <property type="match status" value="1"/>
</dbReference>
<dbReference type="SUPFAM" id="SSF47384">
    <property type="entry name" value="Homodimeric domain of signal transducing histidine kinase"/>
    <property type="match status" value="1"/>
</dbReference>
<dbReference type="CDD" id="cd17580">
    <property type="entry name" value="REC_2_DhkD-like"/>
    <property type="match status" value="1"/>
</dbReference>
<dbReference type="InterPro" id="IPR005467">
    <property type="entry name" value="His_kinase_dom"/>
</dbReference>
<accession>A0A923S613</accession>
<dbReference type="SMART" id="SM00387">
    <property type="entry name" value="HATPase_c"/>
    <property type="match status" value="1"/>
</dbReference>
<evidence type="ECO:0000259" key="12">
    <source>
        <dbReference type="PROSITE" id="PS50110"/>
    </source>
</evidence>
<comment type="caution">
    <text evidence="15">The sequence shown here is derived from an EMBL/GenBank/DDBJ whole genome shotgun (WGS) entry which is preliminary data.</text>
</comment>
<dbReference type="InterPro" id="IPR001789">
    <property type="entry name" value="Sig_transdc_resp-reg_receiver"/>
</dbReference>
<evidence type="ECO:0000256" key="10">
    <source>
        <dbReference type="SAM" id="Phobius"/>
    </source>
</evidence>
<dbReference type="InterPro" id="IPR036097">
    <property type="entry name" value="HisK_dim/P_sf"/>
</dbReference>
<dbReference type="GO" id="GO:0005886">
    <property type="term" value="C:plasma membrane"/>
    <property type="evidence" value="ECO:0007669"/>
    <property type="project" value="UniProtKB-SubCell"/>
</dbReference>
<comment type="catalytic activity">
    <reaction evidence="1">
        <text>ATP + protein L-histidine = ADP + protein N-phospho-L-histidine.</text>
        <dbReference type="EC" id="2.7.13.3"/>
    </reaction>
</comment>
<dbReference type="Pfam" id="PF17152">
    <property type="entry name" value="CHASE8"/>
    <property type="match status" value="1"/>
</dbReference>
<evidence type="ECO:0000256" key="5">
    <source>
        <dbReference type="ARBA" id="ARBA00022679"/>
    </source>
</evidence>
<feature type="domain" description="Response regulatory" evidence="12">
    <location>
        <begin position="625"/>
        <end position="741"/>
    </location>
</feature>
<keyword evidence="10" id="KW-0812">Transmembrane</keyword>
<dbReference type="Gene3D" id="3.30.565.10">
    <property type="entry name" value="Histidine kinase-like ATPase, C-terminal domain"/>
    <property type="match status" value="1"/>
</dbReference>
<dbReference type="Pfam" id="PF00072">
    <property type="entry name" value="Response_reg"/>
    <property type="match status" value="1"/>
</dbReference>
<evidence type="ECO:0000313" key="16">
    <source>
        <dbReference type="Proteomes" id="UP000596827"/>
    </source>
</evidence>
<dbReference type="Gene3D" id="3.30.450.20">
    <property type="entry name" value="PAS domain"/>
    <property type="match status" value="1"/>
</dbReference>
<dbReference type="PROSITE" id="PS50109">
    <property type="entry name" value="HIS_KIN"/>
    <property type="match status" value="1"/>
</dbReference>
<organism evidence="15 16">
    <name type="scientific">Ramlibacter albus</name>
    <dbReference type="NCBI Taxonomy" id="2079448"/>
    <lineage>
        <taxon>Bacteria</taxon>
        <taxon>Pseudomonadati</taxon>
        <taxon>Pseudomonadota</taxon>
        <taxon>Betaproteobacteria</taxon>
        <taxon>Burkholderiales</taxon>
        <taxon>Comamonadaceae</taxon>
        <taxon>Ramlibacter</taxon>
    </lineage>
</organism>
<keyword evidence="7" id="KW-0902">Two-component regulatory system</keyword>
<dbReference type="EMBL" id="JACORU010000019">
    <property type="protein sequence ID" value="MBC5768578.1"/>
    <property type="molecule type" value="Genomic_DNA"/>
</dbReference>
<keyword evidence="6" id="KW-0418">Kinase</keyword>
<evidence type="ECO:0000256" key="2">
    <source>
        <dbReference type="ARBA" id="ARBA00004429"/>
    </source>
</evidence>
<keyword evidence="5" id="KW-0808">Transferase</keyword>
<dbReference type="Gene3D" id="6.10.340.10">
    <property type="match status" value="1"/>
</dbReference>
<keyword evidence="16" id="KW-1185">Reference proteome</keyword>
<feature type="transmembrane region" description="Helical" evidence="10">
    <location>
        <begin position="14"/>
        <end position="36"/>
    </location>
</feature>
<dbReference type="Proteomes" id="UP000596827">
    <property type="component" value="Unassembled WGS sequence"/>
</dbReference>
<dbReference type="NCBIfam" id="TIGR00229">
    <property type="entry name" value="sensory_box"/>
    <property type="match status" value="1"/>
</dbReference>
<dbReference type="PROSITE" id="PS50113">
    <property type="entry name" value="PAC"/>
    <property type="match status" value="1"/>
</dbReference>
<dbReference type="SUPFAM" id="SSF158472">
    <property type="entry name" value="HAMP domain-like"/>
    <property type="match status" value="1"/>
</dbReference>
<dbReference type="InterPro" id="IPR011006">
    <property type="entry name" value="CheY-like_superfamily"/>
</dbReference>
<feature type="domain" description="PAC" evidence="13">
    <location>
        <begin position="320"/>
        <end position="372"/>
    </location>
</feature>
<dbReference type="SUPFAM" id="SSF55785">
    <property type="entry name" value="PYP-like sensor domain (PAS domain)"/>
    <property type="match status" value="1"/>
</dbReference>
<dbReference type="AlphaFoldDB" id="A0A923S613"/>
<evidence type="ECO:0000259" key="14">
    <source>
        <dbReference type="PROSITE" id="PS50885"/>
    </source>
</evidence>
<dbReference type="PROSITE" id="PS50885">
    <property type="entry name" value="HAMP"/>
    <property type="match status" value="1"/>
</dbReference>
<dbReference type="Pfam" id="PF08447">
    <property type="entry name" value="PAS_3"/>
    <property type="match status" value="1"/>
</dbReference>